<sequence>NTFFEHINILVDKYCQNDDPTCDENSFEKYDEDES</sequence>
<evidence type="ECO:0000313" key="1">
    <source>
        <dbReference type="EMBL" id="GFQ79025.1"/>
    </source>
</evidence>
<organism evidence="1 3">
    <name type="scientific">Trichonephila clavata</name>
    <name type="common">Joro spider</name>
    <name type="synonym">Nephila clavata</name>
    <dbReference type="NCBI Taxonomy" id="2740835"/>
    <lineage>
        <taxon>Eukaryota</taxon>
        <taxon>Metazoa</taxon>
        <taxon>Ecdysozoa</taxon>
        <taxon>Arthropoda</taxon>
        <taxon>Chelicerata</taxon>
        <taxon>Arachnida</taxon>
        <taxon>Araneae</taxon>
        <taxon>Araneomorphae</taxon>
        <taxon>Entelegynae</taxon>
        <taxon>Araneoidea</taxon>
        <taxon>Nephilidae</taxon>
        <taxon>Trichonephila</taxon>
    </lineage>
</organism>
<evidence type="ECO:0000313" key="2">
    <source>
        <dbReference type="EMBL" id="GFR32948.1"/>
    </source>
</evidence>
<dbReference type="Proteomes" id="UP000887116">
    <property type="component" value="Unassembled WGS sequence"/>
</dbReference>
<evidence type="ECO:0000313" key="3">
    <source>
        <dbReference type="Proteomes" id="UP000887116"/>
    </source>
</evidence>
<dbReference type="OrthoDB" id="6452709at2759"/>
<proteinExistence type="predicted"/>
<name>A0A8X6KKQ4_TRICU</name>
<dbReference type="EMBL" id="BMAO01012099">
    <property type="protein sequence ID" value="GFQ79025.1"/>
    <property type="molecule type" value="Genomic_DNA"/>
</dbReference>
<feature type="non-terminal residue" evidence="1">
    <location>
        <position position="35"/>
    </location>
</feature>
<keyword evidence="3" id="KW-1185">Reference proteome</keyword>
<reference evidence="1" key="1">
    <citation type="submission" date="2020-07" db="EMBL/GenBank/DDBJ databases">
        <title>Multicomponent nature underlies the extraordinary mechanical properties of spider dragline silk.</title>
        <authorList>
            <person name="Kono N."/>
            <person name="Nakamura H."/>
            <person name="Mori M."/>
            <person name="Yoshida Y."/>
            <person name="Ohtoshi R."/>
            <person name="Malay A.D."/>
            <person name="Moran D.A.P."/>
            <person name="Tomita M."/>
            <person name="Numata K."/>
            <person name="Arakawa K."/>
        </authorList>
    </citation>
    <scope>NUCLEOTIDE SEQUENCE</scope>
</reference>
<accession>A0A8X6KKQ4</accession>
<dbReference type="EMBL" id="BMAO01039676">
    <property type="protein sequence ID" value="GFR32948.1"/>
    <property type="molecule type" value="Genomic_DNA"/>
</dbReference>
<gene>
    <name evidence="2" type="ORF">TNCT_335591</name>
    <name evidence="1" type="ORF">TNCT_452431</name>
</gene>
<dbReference type="AlphaFoldDB" id="A0A8X6KKQ4"/>
<comment type="caution">
    <text evidence="1">The sequence shown here is derived from an EMBL/GenBank/DDBJ whole genome shotgun (WGS) entry which is preliminary data.</text>
</comment>
<protein>
    <submittedName>
        <fullName evidence="1">Uncharacterized protein</fullName>
    </submittedName>
</protein>